<accession>A0ABD4TIY6</accession>
<evidence type="ECO:0000313" key="3">
    <source>
        <dbReference type="EMBL" id="MCQ1538716.1"/>
    </source>
</evidence>
<dbReference type="Gene3D" id="3.60.21.10">
    <property type="match status" value="1"/>
</dbReference>
<dbReference type="Proteomes" id="UP001524383">
    <property type="component" value="Unassembled WGS sequence"/>
</dbReference>
<dbReference type="PANTHER" id="PTHR43165:SF1">
    <property type="entry name" value="PHOSPHODIESTERASE MJ0936"/>
    <property type="match status" value="1"/>
</dbReference>
<sequence>MKIGIIADTHDNHPAIHEAINQFISLDTEIVLHAGDITTTRSLWLFCDLPCDMIGVFGNCDHQQKRLRDESRKCGTIRLESLAADLSVESLRIGMVHGDDPGSVLALAEMERFDIIISGHTHRPSVKRVGEILMINPGEACGERYGKATVAILDTDTLDAEILPLQFHG</sequence>
<organism evidence="3 4">
    <name type="scientific">Methanocalculus taiwanensis</name>
    <dbReference type="NCBI Taxonomy" id="106207"/>
    <lineage>
        <taxon>Archaea</taxon>
        <taxon>Methanobacteriati</taxon>
        <taxon>Methanobacteriota</taxon>
        <taxon>Stenosarchaea group</taxon>
        <taxon>Methanomicrobia</taxon>
        <taxon>Methanomicrobiales</taxon>
        <taxon>Methanocalculaceae</taxon>
        <taxon>Methanocalculus</taxon>
    </lineage>
</organism>
<feature type="domain" description="Calcineurin-like phosphoesterase" evidence="2">
    <location>
        <begin position="1"/>
        <end position="157"/>
    </location>
</feature>
<keyword evidence="1" id="KW-0479">Metal-binding</keyword>
<dbReference type="InterPro" id="IPR000979">
    <property type="entry name" value="Phosphodiesterase_MJ0936/Vps29"/>
</dbReference>
<keyword evidence="4" id="KW-1185">Reference proteome</keyword>
<dbReference type="InterPro" id="IPR053193">
    <property type="entry name" value="MetalloPDE_YfcE-like"/>
</dbReference>
<comment type="cofactor">
    <cofactor evidence="1">
        <name>a divalent metal cation</name>
        <dbReference type="ChEBI" id="CHEBI:60240"/>
    </cofactor>
</comment>
<evidence type="ECO:0000313" key="4">
    <source>
        <dbReference type="Proteomes" id="UP001524383"/>
    </source>
</evidence>
<reference evidence="3 4" key="1">
    <citation type="submission" date="2019-08" db="EMBL/GenBank/DDBJ databases">
        <authorList>
            <person name="Chen S.-C."/>
            <person name="Lai M.-C."/>
            <person name="You Y.-T."/>
        </authorList>
    </citation>
    <scope>NUCLEOTIDE SEQUENCE [LARGE SCALE GENOMIC DNA]</scope>
    <source>
        <strain evidence="3 4">P2F9704a</strain>
    </source>
</reference>
<protein>
    <recommendedName>
        <fullName evidence="1">Phosphoesterase</fullName>
        <ecNumber evidence="1">3.1.4.-</ecNumber>
    </recommendedName>
</protein>
<dbReference type="InterPro" id="IPR024654">
    <property type="entry name" value="Calcineurin-like_PHP_lpxH"/>
</dbReference>
<name>A0ABD4TIY6_9EURY</name>
<dbReference type="GO" id="GO:0016787">
    <property type="term" value="F:hydrolase activity"/>
    <property type="evidence" value="ECO:0007669"/>
    <property type="project" value="UniProtKB-UniRule"/>
</dbReference>
<comment type="caution">
    <text evidence="3">The sequence shown here is derived from an EMBL/GenBank/DDBJ whole genome shotgun (WGS) entry which is preliminary data.</text>
</comment>
<gene>
    <name evidence="3" type="ORF">FTO68_06930</name>
</gene>
<dbReference type="RefSeq" id="WP_255332668.1">
    <property type="nucleotide sequence ID" value="NZ_VOTZ01000013.1"/>
</dbReference>
<dbReference type="NCBIfam" id="TIGR00040">
    <property type="entry name" value="yfcE"/>
    <property type="match status" value="1"/>
</dbReference>
<evidence type="ECO:0000256" key="1">
    <source>
        <dbReference type="RuleBase" id="RU362039"/>
    </source>
</evidence>
<dbReference type="AlphaFoldDB" id="A0ABD4TIY6"/>
<dbReference type="Pfam" id="PF12850">
    <property type="entry name" value="Metallophos_2"/>
    <property type="match status" value="1"/>
</dbReference>
<dbReference type="InterPro" id="IPR029052">
    <property type="entry name" value="Metallo-depent_PP-like"/>
</dbReference>
<dbReference type="PANTHER" id="PTHR43165">
    <property type="entry name" value="METALLOPHOSPHOESTERASE"/>
    <property type="match status" value="1"/>
</dbReference>
<dbReference type="SUPFAM" id="SSF56300">
    <property type="entry name" value="Metallo-dependent phosphatases"/>
    <property type="match status" value="1"/>
</dbReference>
<comment type="similarity">
    <text evidence="1">Belongs to the metallophosphoesterase superfamily. YfcE family.</text>
</comment>
<dbReference type="CDD" id="cd00841">
    <property type="entry name" value="MPP_YfcE"/>
    <property type="match status" value="1"/>
</dbReference>
<evidence type="ECO:0000259" key="2">
    <source>
        <dbReference type="Pfam" id="PF12850"/>
    </source>
</evidence>
<dbReference type="InterPro" id="IPR041802">
    <property type="entry name" value="MPP_YfcE"/>
</dbReference>
<dbReference type="EC" id="3.1.4.-" evidence="1"/>
<dbReference type="EMBL" id="VOTZ01000013">
    <property type="protein sequence ID" value="MCQ1538716.1"/>
    <property type="molecule type" value="Genomic_DNA"/>
</dbReference>
<proteinExistence type="inferred from homology"/>
<dbReference type="GO" id="GO:0046872">
    <property type="term" value="F:metal ion binding"/>
    <property type="evidence" value="ECO:0007669"/>
    <property type="project" value="UniProtKB-KW"/>
</dbReference>